<protein>
    <recommendedName>
        <fullName evidence="3">Hydrolase</fullName>
    </recommendedName>
</protein>
<sequence>MILFFTYMYFTKQIEFERKNSKLIEKSIKDSLMTYMNKVSEADYFSLEQNQHAQDYFEKYSIQKLIPQIKEALIAYNDSPKGNIYTGQEKMGDQKFIINKVKVLNHRWIIADYSNGQLWGDVLIKYFVEDNGTITFQVMDTFLYPQEQY</sequence>
<name>A0A328YJP6_9FLAO</name>
<evidence type="ECO:0000313" key="1">
    <source>
        <dbReference type="EMBL" id="RAR70817.1"/>
    </source>
</evidence>
<dbReference type="Proteomes" id="UP000248840">
    <property type="component" value="Unassembled WGS sequence"/>
</dbReference>
<keyword evidence="2" id="KW-1185">Reference proteome</keyword>
<comment type="caution">
    <text evidence="1">The sequence shown here is derived from an EMBL/GenBank/DDBJ whole genome shotgun (WGS) entry which is preliminary data.</text>
</comment>
<reference evidence="1 2" key="1">
    <citation type="submission" date="2018-06" db="EMBL/GenBank/DDBJ databases">
        <title>Genomic Encyclopedia of Archaeal and Bacterial Type Strains, Phase II (KMG-II): from individual species to whole genera.</title>
        <authorList>
            <person name="Goeker M."/>
        </authorList>
    </citation>
    <scope>NUCLEOTIDE SEQUENCE [LARGE SCALE GENOMIC DNA]</scope>
    <source>
        <strain evidence="1 2">DSM 25663</strain>
    </source>
</reference>
<evidence type="ECO:0000313" key="2">
    <source>
        <dbReference type="Proteomes" id="UP000248840"/>
    </source>
</evidence>
<dbReference type="EMBL" id="QLSZ01000009">
    <property type="protein sequence ID" value="RAR70817.1"/>
    <property type="molecule type" value="Genomic_DNA"/>
</dbReference>
<dbReference type="AlphaFoldDB" id="A0A328YJP6"/>
<accession>A0A328YJP6</accession>
<gene>
    <name evidence="1" type="ORF">CLV55_10968</name>
</gene>
<evidence type="ECO:0008006" key="3">
    <source>
        <dbReference type="Google" id="ProtNLM"/>
    </source>
</evidence>
<proteinExistence type="predicted"/>
<organism evidence="1 2">
    <name type="scientific">Flavobacterium aciduliphilum</name>
    <dbReference type="NCBI Taxonomy" id="1101402"/>
    <lineage>
        <taxon>Bacteria</taxon>
        <taxon>Pseudomonadati</taxon>
        <taxon>Bacteroidota</taxon>
        <taxon>Flavobacteriia</taxon>
        <taxon>Flavobacteriales</taxon>
        <taxon>Flavobacteriaceae</taxon>
        <taxon>Flavobacterium</taxon>
    </lineage>
</organism>